<keyword evidence="3" id="KW-0597">Phosphoprotein</keyword>
<evidence type="ECO:0000256" key="3">
    <source>
        <dbReference type="ARBA" id="ARBA00022553"/>
    </source>
</evidence>
<feature type="region of interest" description="Disordered" evidence="10">
    <location>
        <begin position="166"/>
        <end position="190"/>
    </location>
</feature>
<organism evidence="12 13">
    <name type="scientific">Vicia faba</name>
    <name type="common">Broad bean</name>
    <name type="synonym">Faba vulgaris</name>
    <dbReference type="NCBI Taxonomy" id="3906"/>
    <lineage>
        <taxon>Eukaryota</taxon>
        <taxon>Viridiplantae</taxon>
        <taxon>Streptophyta</taxon>
        <taxon>Embryophyta</taxon>
        <taxon>Tracheophyta</taxon>
        <taxon>Spermatophyta</taxon>
        <taxon>Magnoliopsida</taxon>
        <taxon>eudicotyledons</taxon>
        <taxon>Gunneridae</taxon>
        <taxon>Pentapetalae</taxon>
        <taxon>rosids</taxon>
        <taxon>fabids</taxon>
        <taxon>Fabales</taxon>
        <taxon>Fabaceae</taxon>
        <taxon>Papilionoideae</taxon>
        <taxon>50 kb inversion clade</taxon>
        <taxon>NPAAA clade</taxon>
        <taxon>Hologalegina</taxon>
        <taxon>IRL clade</taxon>
        <taxon>Fabeae</taxon>
        <taxon>Vicia</taxon>
    </lineage>
</organism>
<evidence type="ECO:0000256" key="2">
    <source>
        <dbReference type="ARBA" id="ARBA00011233"/>
    </source>
</evidence>
<feature type="region of interest" description="Disordered" evidence="10">
    <location>
        <begin position="226"/>
        <end position="259"/>
    </location>
</feature>
<evidence type="ECO:0000256" key="10">
    <source>
        <dbReference type="SAM" id="MobiDB-lite"/>
    </source>
</evidence>
<dbReference type="Proteomes" id="UP001157006">
    <property type="component" value="Chromosome 1S"/>
</dbReference>
<dbReference type="Gene3D" id="1.10.10.10">
    <property type="entry name" value="Winged helix-like DNA-binding domain superfamily/Winged helix DNA-binding domain"/>
    <property type="match status" value="1"/>
</dbReference>
<dbReference type="GO" id="GO:0003700">
    <property type="term" value="F:DNA-binding transcription factor activity"/>
    <property type="evidence" value="ECO:0007669"/>
    <property type="project" value="InterPro"/>
</dbReference>
<dbReference type="GO" id="GO:0005634">
    <property type="term" value="C:nucleus"/>
    <property type="evidence" value="ECO:0007669"/>
    <property type="project" value="UniProtKB-SubCell"/>
</dbReference>
<evidence type="ECO:0000256" key="8">
    <source>
        <dbReference type="ARBA" id="ARBA00023242"/>
    </source>
</evidence>
<dbReference type="PRINTS" id="PR00056">
    <property type="entry name" value="HSFDOMAIN"/>
</dbReference>
<evidence type="ECO:0000256" key="5">
    <source>
        <dbReference type="ARBA" id="ARBA00023016"/>
    </source>
</evidence>
<evidence type="ECO:0000313" key="12">
    <source>
        <dbReference type="EMBL" id="CAI8593662.1"/>
    </source>
</evidence>
<dbReference type="InterPro" id="IPR036390">
    <property type="entry name" value="WH_DNA-bd_sf"/>
</dbReference>
<reference evidence="12 13" key="1">
    <citation type="submission" date="2023-01" db="EMBL/GenBank/DDBJ databases">
        <authorList>
            <person name="Kreplak J."/>
        </authorList>
    </citation>
    <scope>NUCLEOTIDE SEQUENCE [LARGE SCALE GENOMIC DNA]</scope>
</reference>
<keyword evidence="4" id="KW-0805">Transcription regulation</keyword>
<dbReference type="SUPFAM" id="SSF46785">
    <property type="entry name" value="Winged helix' DNA-binding domain"/>
    <property type="match status" value="1"/>
</dbReference>
<dbReference type="AlphaFoldDB" id="A0AAV0Z794"/>
<keyword evidence="5" id="KW-0346">Stress response</keyword>
<dbReference type="SMART" id="SM00415">
    <property type="entry name" value="HSF"/>
    <property type="match status" value="1"/>
</dbReference>
<feature type="compositionally biased region" description="Low complexity" evidence="10">
    <location>
        <begin position="226"/>
        <end position="241"/>
    </location>
</feature>
<protein>
    <recommendedName>
        <fullName evidence="11">HSF-type DNA-binding domain-containing protein</fullName>
    </recommendedName>
</protein>
<proteinExistence type="inferred from homology"/>
<dbReference type="InterPro" id="IPR000232">
    <property type="entry name" value="HSF_DNA-bd"/>
</dbReference>
<dbReference type="FunFam" id="1.10.10.10:FF:000037">
    <property type="entry name" value="Heat stress transcription factor B-4"/>
    <property type="match status" value="1"/>
</dbReference>
<keyword evidence="6" id="KW-0238">DNA-binding</keyword>
<dbReference type="GO" id="GO:0000978">
    <property type="term" value="F:RNA polymerase II cis-regulatory region sequence-specific DNA binding"/>
    <property type="evidence" value="ECO:0007669"/>
    <property type="project" value="TreeGrafter"/>
</dbReference>
<sequence length="342" mass="37713">MVPPPPPVDNGESTTAVTITTPAVESQRSIPKPFLTKTYNLVEDKSIDDVISWNEDGSTFIVWNPTVFASNLLPKYFKHNNFSSFVRQLNTYGFRKVVPDRWEFSNDCFRRGERRLLSEIQRRKICSAVTTSVSAVTAAVEAATVAVPSPMPLTVIPMAMPIVSPSNSGEEQVISSSSSPTRAPSELLDENERLRKENVILNKELAEMRLLCNNIYTLMSSYGNNNNNSNNNSSSNNNNNNQTDGGAQGSRESGMTAAKPLDLMPAVKRSSGMEEMNPKLFGVAIGTKRARENGCESGRDDTLLRLHQPGSMDVKSEPLDCQDSDQTPWLNRCSRGNESLCK</sequence>
<evidence type="ECO:0000313" key="13">
    <source>
        <dbReference type="Proteomes" id="UP001157006"/>
    </source>
</evidence>
<comment type="similarity">
    <text evidence="9">Belongs to the HSF family.</text>
</comment>
<dbReference type="InterPro" id="IPR036388">
    <property type="entry name" value="WH-like_DNA-bd_sf"/>
</dbReference>
<evidence type="ECO:0000256" key="4">
    <source>
        <dbReference type="ARBA" id="ARBA00023015"/>
    </source>
</evidence>
<keyword evidence="7" id="KW-0804">Transcription</keyword>
<comment type="subunit">
    <text evidence="2">Homotrimer.</text>
</comment>
<dbReference type="PROSITE" id="PS00434">
    <property type="entry name" value="HSF_DOMAIN"/>
    <property type="match status" value="1"/>
</dbReference>
<comment type="subcellular location">
    <subcellularLocation>
        <location evidence="1">Nucleus</location>
    </subcellularLocation>
</comment>
<feature type="compositionally biased region" description="Polar residues" evidence="10">
    <location>
        <begin position="242"/>
        <end position="253"/>
    </location>
</feature>
<name>A0AAV0Z794_VICFA</name>
<evidence type="ECO:0000259" key="11">
    <source>
        <dbReference type="PROSITE" id="PS00434"/>
    </source>
</evidence>
<accession>A0AAV0Z794</accession>
<keyword evidence="8" id="KW-0539">Nucleus</keyword>
<evidence type="ECO:0000256" key="6">
    <source>
        <dbReference type="ARBA" id="ARBA00023125"/>
    </source>
</evidence>
<evidence type="ECO:0000256" key="7">
    <source>
        <dbReference type="ARBA" id="ARBA00023163"/>
    </source>
</evidence>
<feature type="domain" description="HSF-type DNA-binding" evidence="11">
    <location>
        <begin position="73"/>
        <end position="97"/>
    </location>
</feature>
<evidence type="ECO:0000256" key="9">
    <source>
        <dbReference type="RuleBase" id="RU004020"/>
    </source>
</evidence>
<dbReference type="GO" id="GO:0006357">
    <property type="term" value="P:regulation of transcription by RNA polymerase II"/>
    <property type="evidence" value="ECO:0007669"/>
    <property type="project" value="TreeGrafter"/>
</dbReference>
<dbReference type="EMBL" id="OX451735">
    <property type="protein sequence ID" value="CAI8593662.1"/>
    <property type="molecule type" value="Genomic_DNA"/>
</dbReference>
<dbReference type="PANTHER" id="PTHR10015:SF333">
    <property type="entry name" value="HEAT STRESS TRANSCRIPTION FACTOR B-2A"/>
    <property type="match status" value="1"/>
</dbReference>
<keyword evidence="13" id="KW-1185">Reference proteome</keyword>
<dbReference type="Pfam" id="PF00447">
    <property type="entry name" value="HSF_DNA-bind"/>
    <property type="match status" value="1"/>
</dbReference>
<dbReference type="PANTHER" id="PTHR10015">
    <property type="entry name" value="HEAT SHOCK TRANSCRIPTION FACTOR"/>
    <property type="match status" value="1"/>
</dbReference>
<gene>
    <name evidence="12" type="ORF">VFH_I102840</name>
</gene>
<evidence type="ECO:0000256" key="1">
    <source>
        <dbReference type="ARBA" id="ARBA00004123"/>
    </source>
</evidence>